<comment type="caution">
    <text evidence="2">The sequence shown here is derived from an EMBL/GenBank/DDBJ whole genome shotgun (WGS) entry which is preliminary data.</text>
</comment>
<gene>
    <name evidence="2" type="ORF">SCWH03_51730</name>
</gene>
<sequence length="114" mass="11948">MPETIHVRGEGGQVIAMDLPLPEPIQQRLTSGYLRRVHADGSPYRGDDELPAPAEATPDAGGSEKPSTPPSGGRAKPAASAPKSEWIGYVVSQGQMSADDAANYTKADLMDMTG</sequence>
<reference evidence="2 3" key="1">
    <citation type="submission" date="2020-02" db="EMBL/GenBank/DDBJ databases">
        <title>Whole Genome Shotgun Sequence of Streptomyces sp. strain CWH03.</title>
        <authorList>
            <person name="Dohra H."/>
            <person name="Kodani S."/>
            <person name="Yamamura H."/>
        </authorList>
    </citation>
    <scope>NUCLEOTIDE SEQUENCE [LARGE SCALE GENOMIC DNA]</scope>
    <source>
        <strain evidence="2 3">CWH03</strain>
    </source>
</reference>
<organism evidence="2 3">
    <name type="scientific">Streptomyces pacificus</name>
    <dbReference type="NCBI Taxonomy" id="2705029"/>
    <lineage>
        <taxon>Bacteria</taxon>
        <taxon>Bacillati</taxon>
        <taxon>Actinomycetota</taxon>
        <taxon>Actinomycetes</taxon>
        <taxon>Kitasatosporales</taxon>
        <taxon>Streptomycetaceae</taxon>
        <taxon>Streptomyces</taxon>
    </lineage>
</organism>
<protein>
    <submittedName>
        <fullName evidence="2">Uncharacterized protein</fullName>
    </submittedName>
</protein>
<dbReference type="AlphaFoldDB" id="A0A6A0B0Y7"/>
<evidence type="ECO:0000313" key="2">
    <source>
        <dbReference type="EMBL" id="GFH38910.1"/>
    </source>
</evidence>
<keyword evidence="3" id="KW-1185">Reference proteome</keyword>
<name>A0A6A0B0Y7_9ACTN</name>
<dbReference type="EMBL" id="BLLG01000021">
    <property type="protein sequence ID" value="GFH38910.1"/>
    <property type="molecule type" value="Genomic_DNA"/>
</dbReference>
<evidence type="ECO:0000256" key="1">
    <source>
        <dbReference type="SAM" id="MobiDB-lite"/>
    </source>
</evidence>
<dbReference type="RefSeq" id="WP_173266580.1">
    <property type="nucleotide sequence ID" value="NZ_BLLG01000021.1"/>
</dbReference>
<evidence type="ECO:0000313" key="3">
    <source>
        <dbReference type="Proteomes" id="UP000484988"/>
    </source>
</evidence>
<dbReference type="Proteomes" id="UP000484988">
    <property type="component" value="Unassembled WGS sequence"/>
</dbReference>
<proteinExistence type="predicted"/>
<feature type="region of interest" description="Disordered" evidence="1">
    <location>
        <begin position="38"/>
        <end position="84"/>
    </location>
</feature>
<accession>A0A6A0B0Y7</accession>